<dbReference type="Pfam" id="PF02810">
    <property type="entry name" value="SEC-C"/>
    <property type="match status" value="2"/>
</dbReference>
<gene>
    <name evidence="2" type="ORF">FEF65_04420</name>
</gene>
<sequence length="147" mass="16178">MPDNTDTCPCGSDRPFASCCEPVIHGATAPSAEALMRSRYSAYVTGAWAYLRESWHPDTRPSRVSPTNTDWLGLTILKSGTDTVEFIAGFMEGARVMTLHETSRFAQVDGHWRYLDGVCDVSEAARNSRCPCGSGKKTKYCCMKKSP</sequence>
<dbReference type="PANTHER" id="PTHR33747">
    <property type="entry name" value="UPF0225 PROTEIN SCO1677"/>
    <property type="match status" value="1"/>
</dbReference>
<name>A0A5R9GZG6_9PROT</name>
<reference evidence="2 3" key="1">
    <citation type="journal article" date="2019" name="Appl. Environ. Microbiol.">
        <title>Environmental Evidence and Genomic Insight of Iron-oxidizing Bacteria Preference Towards More Corrosion Resistant Stainless Steel at Higher Salinities.</title>
        <authorList>
            <person name="Garrison C.E."/>
            <person name="Price K.A."/>
            <person name="Field E.K."/>
        </authorList>
    </citation>
    <scope>NUCLEOTIDE SEQUENCE [LARGE SCALE GENOMIC DNA]</scope>
    <source>
        <strain evidence="2 3">P3</strain>
    </source>
</reference>
<comment type="caution">
    <text evidence="2">The sequence shown here is derived from an EMBL/GenBank/DDBJ whole genome shotgun (WGS) entry which is preliminary data.</text>
</comment>
<evidence type="ECO:0000313" key="2">
    <source>
        <dbReference type="EMBL" id="TLS68244.1"/>
    </source>
</evidence>
<dbReference type="InterPro" id="IPR048469">
    <property type="entry name" value="YchJ-like_M"/>
</dbReference>
<dbReference type="InterPro" id="IPR004027">
    <property type="entry name" value="SEC_C_motif"/>
</dbReference>
<evidence type="ECO:0000313" key="3">
    <source>
        <dbReference type="Proteomes" id="UP000306585"/>
    </source>
</evidence>
<dbReference type="SUPFAM" id="SSF103642">
    <property type="entry name" value="Sec-C motif"/>
    <property type="match status" value="1"/>
</dbReference>
<organism evidence="2 3">
    <name type="scientific">Mariprofundus erugo</name>
    <dbReference type="NCBI Taxonomy" id="2528639"/>
    <lineage>
        <taxon>Bacteria</taxon>
        <taxon>Pseudomonadati</taxon>
        <taxon>Pseudomonadota</taxon>
        <taxon>Candidatius Mariprofundia</taxon>
        <taxon>Mariprofundales</taxon>
        <taxon>Mariprofundaceae</taxon>
        <taxon>Mariprofundus</taxon>
    </lineage>
</organism>
<proteinExistence type="predicted"/>
<dbReference type="Pfam" id="PF17775">
    <property type="entry name" value="YchJ_M-like"/>
    <property type="match status" value="1"/>
</dbReference>
<dbReference type="AlphaFoldDB" id="A0A5R9GZG6"/>
<evidence type="ECO:0000259" key="1">
    <source>
        <dbReference type="Pfam" id="PF17775"/>
    </source>
</evidence>
<dbReference type="EMBL" id="VBRY01000003">
    <property type="protein sequence ID" value="TLS68244.1"/>
    <property type="molecule type" value="Genomic_DNA"/>
</dbReference>
<feature type="domain" description="YchJ-like middle NTF2-like" evidence="1">
    <location>
        <begin position="31"/>
        <end position="117"/>
    </location>
</feature>
<dbReference type="PANTHER" id="PTHR33747:SF1">
    <property type="entry name" value="ADENYLATE CYCLASE-ASSOCIATED CAP C-TERMINAL DOMAIN-CONTAINING PROTEIN"/>
    <property type="match status" value="1"/>
</dbReference>
<keyword evidence="3" id="KW-1185">Reference proteome</keyword>
<dbReference type="SUPFAM" id="SSF54427">
    <property type="entry name" value="NTF2-like"/>
    <property type="match status" value="1"/>
</dbReference>
<dbReference type="Proteomes" id="UP000306585">
    <property type="component" value="Unassembled WGS sequence"/>
</dbReference>
<accession>A0A5R9GZG6</accession>
<dbReference type="InterPro" id="IPR032710">
    <property type="entry name" value="NTF2-like_dom_sf"/>
</dbReference>
<protein>
    <recommendedName>
        <fullName evidence="1">YchJ-like middle NTF2-like domain-containing protein</fullName>
    </recommendedName>
</protein>
<dbReference type="RefSeq" id="WP_138238579.1">
    <property type="nucleotide sequence ID" value="NZ_VBRY01000003.1"/>
</dbReference>
<dbReference type="Gene3D" id="3.10.450.50">
    <property type="match status" value="1"/>
</dbReference>